<feature type="compositionally biased region" description="Low complexity" evidence="3">
    <location>
        <begin position="393"/>
        <end position="408"/>
    </location>
</feature>
<feature type="region of interest" description="Disordered" evidence="3">
    <location>
        <begin position="635"/>
        <end position="848"/>
    </location>
</feature>
<feature type="compositionally biased region" description="Acidic residues" evidence="3">
    <location>
        <begin position="762"/>
        <end position="779"/>
    </location>
</feature>
<name>A0A9W9A3J0_9AGAR</name>
<gene>
    <name evidence="5" type="ORF">J3R30DRAFT_762573</name>
</gene>
<evidence type="ECO:0000313" key="6">
    <source>
        <dbReference type="Proteomes" id="UP001150266"/>
    </source>
</evidence>
<dbReference type="EMBL" id="JAOTPV010000018">
    <property type="protein sequence ID" value="KAJ4473085.1"/>
    <property type="molecule type" value="Genomic_DNA"/>
</dbReference>
<dbReference type="OrthoDB" id="20729at2759"/>
<accession>A0A9W9A3J0</accession>
<feature type="region of interest" description="Disordered" evidence="3">
    <location>
        <begin position="385"/>
        <end position="409"/>
    </location>
</feature>
<feature type="compositionally biased region" description="Polar residues" evidence="3">
    <location>
        <begin position="647"/>
        <end position="671"/>
    </location>
</feature>
<feature type="region of interest" description="Disordered" evidence="3">
    <location>
        <begin position="543"/>
        <end position="604"/>
    </location>
</feature>
<sequence length="848" mass="91313">MDVDPTDLLNYFDVSDDLFPWHKVRVQEIEQRRAILDDTLLFDIMLTLGGIRDPDTLYPPTDVLGLQRLLNAIVNSTYDALKKDCLVYFLLKWHRDGRERRFQRDRLIPPQLAQLAEAYWCLDAAVNVPIAVSLLSDSRLNQDYSSKILQAISTAAGVDPHPLIVKYIRTAKPLLSEPDDLDLYLVALAHHSLLEAWQFQRSFSELNPTRKRLFKKMLEWCVSPNLKAAALTHLLTMPLTPFEESILYSYASFPSTTAESSNPRPSLGLTALQNLACARLIQTGQYADAIKLHRQFSATASSTISLSSAATKMIQQRNDMIEGLYATLPSVERTLLDAEIRGTPMFSLSSANNNNTDTNMSDSWDEIPVRESSSVVHMNGIISTSRKPKVNGTTLPTPSASSTAFPTPKEVHIPSLTSTTKVPSSFSLTSSTGPVNRESLASSRSGAPRFGGAPPILPVTGSSDAGLALGSTLGFGGIPSLNTSTAHSFDNGLDQPSGRKSLLFNFAAFNSPSGAAGLSTSGTGSGSNPLLFSSSKRKPNAFYKPPFVKNTPSDNPFSIEDPAPEFGGPSRRSKFGSHSPGRPSSQNEQNRDSGGSKSLIPEDGLQNGHVLEAGAMEVDNDQRVGGLEYPLFATAGGSGPDNDIWSGRQSLVGDTSNTAPISAGNSLSLRMSQKRPPGAFTDDEDEDMVEDVPSRPPPRQTRSRKGTAPSAFTSAATIHSQPSASAKSSASASTSTRPRSKKPRQTTNASAKSKRRVPGGMSDDDDDDEGDVGQEEEDKDQVAPLAITRRTMRKTRSSTASALSPDETGPRRRSSRISVSGEAGAGGALSKRVTRKSTAGTSGKRKQR</sequence>
<evidence type="ECO:0000259" key="4">
    <source>
        <dbReference type="Pfam" id="PF13934"/>
    </source>
</evidence>
<dbReference type="GO" id="GO:0005634">
    <property type="term" value="C:nucleus"/>
    <property type="evidence" value="ECO:0007669"/>
    <property type="project" value="UniProtKB-SubCell"/>
</dbReference>
<dbReference type="Pfam" id="PF13934">
    <property type="entry name" value="ELYS"/>
    <property type="match status" value="1"/>
</dbReference>
<dbReference type="InterPro" id="IPR025151">
    <property type="entry name" value="ELYS_dom"/>
</dbReference>
<feature type="compositionally biased region" description="Polar residues" evidence="3">
    <location>
        <begin position="710"/>
        <end position="721"/>
    </location>
</feature>
<feature type="compositionally biased region" description="Polar residues" evidence="3">
    <location>
        <begin position="421"/>
        <end position="445"/>
    </location>
</feature>
<protein>
    <submittedName>
        <fullName evidence="5">Nuclear pore complex assembly-domain-containing protein</fullName>
    </submittedName>
</protein>
<evidence type="ECO:0000256" key="1">
    <source>
        <dbReference type="ARBA" id="ARBA00004123"/>
    </source>
</evidence>
<reference evidence="5" key="1">
    <citation type="submission" date="2022-08" db="EMBL/GenBank/DDBJ databases">
        <title>A Global Phylogenomic Analysis of the Shiitake Genus Lentinula.</title>
        <authorList>
            <consortium name="DOE Joint Genome Institute"/>
            <person name="Sierra-Patev S."/>
            <person name="Min B."/>
            <person name="Naranjo-Ortiz M."/>
            <person name="Looney B."/>
            <person name="Konkel Z."/>
            <person name="Slot J.C."/>
            <person name="Sakamoto Y."/>
            <person name="Steenwyk J.L."/>
            <person name="Rokas A."/>
            <person name="Carro J."/>
            <person name="Camarero S."/>
            <person name="Ferreira P."/>
            <person name="Molpeceres G."/>
            <person name="Ruiz-Duenas F.J."/>
            <person name="Serrano A."/>
            <person name="Henrissat B."/>
            <person name="Drula E."/>
            <person name="Hughes K.W."/>
            <person name="Mata J.L."/>
            <person name="Ishikawa N.K."/>
            <person name="Vargas-Isla R."/>
            <person name="Ushijima S."/>
            <person name="Smith C.A."/>
            <person name="Ahrendt S."/>
            <person name="Andreopoulos W."/>
            <person name="He G."/>
            <person name="Labutti K."/>
            <person name="Lipzen A."/>
            <person name="Ng V."/>
            <person name="Riley R."/>
            <person name="Sandor L."/>
            <person name="Barry K."/>
            <person name="Martinez A.T."/>
            <person name="Xiao Y."/>
            <person name="Gibbons J.G."/>
            <person name="Terashima K."/>
            <person name="Grigoriev I.V."/>
            <person name="Hibbett D.S."/>
        </authorList>
    </citation>
    <scope>NUCLEOTIDE SEQUENCE</scope>
    <source>
        <strain evidence="5">JLM2183</strain>
    </source>
</reference>
<evidence type="ECO:0000256" key="2">
    <source>
        <dbReference type="ARBA" id="ARBA00023242"/>
    </source>
</evidence>
<evidence type="ECO:0000256" key="3">
    <source>
        <dbReference type="SAM" id="MobiDB-lite"/>
    </source>
</evidence>
<comment type="caution">
    <text evidence="5">The sequence shown here is derived from an EMBL/GenBank/DDBJ whole genome shotgun (WGS) entry which is preliminary data.</text>
</comment>
<feature type="compositionally biased region" description="Acidic residues" evidence="3">
    <location>
        <begin position="681"/>
        <end position="690"/>
    </location>
</feature>
<proteinExistence type="predicted"/>
<keyword evidence="6" id="KW-1185">Reference proteome</keyword>
<feature type="compositionally biased region" description="Polar residues" evidence="3">
    <location>
        <begin position="582"/>
        <end position="596"/>
    </location>
</feature>
<evidence type="ECO:0000313" key="5">
    <source>
        <dbReference type="EMBL" id="KAJ4473085.1"/>
    </source>
</evidence>
<dbReference type="AlphaFoldDB" id="A0A9W9A3J0"/>
<organism evidence="5 6">
    <name type="scientific">Lentinula aciculospora</name>
    <dbReference type="NCBI Taxonomy" id="153920"/>
    <lineage>
        <taxon>Eukaryota</taxon>
        <taxon>Fungi</taxon>
        <taxon>Dikarya</taxon>
        <taxon>Basidiomycota</taxon>
        <taxon>Agaricomycotina</taxon>
        <taxon>Agaricomycetes</taxon>
        <taxon>Agaricomycetidae</taxon>
        <taxon>Agaricales</taxon>
        <taxon>Marasmiineae</taxon>
        <taxon>Omphalotaceae</taxon>
        <taxon>Lentinula</taxon>
    </lineage>
</organism>
<dbReference type="Proteomes" id="UP001150266">
    <property type="component" value="Unassembled WGS sequence"/>
</dbReference>
<feature type="domain" description="ELYS-like" evidence="4">
    <location>
        <begin position="39"/>
        <end position="251"/>
    </location>
</feature>
<comment type="subcellular location">
    <subcellularLocation>
        <location evidence="1">Nucleus</location>
    </subcellularLocation>
</comment>
<keyword evidence="2" id="KW-0539">Nucleus</keyword>
<feature type="region of interest" description="Disordered" evidence="3">
    <location>
        <begin position="421"/>
        <end position="455"/>
    </location>
</feature>
<feature type="compositionally biased region" description="Low complexity" evidence="3">
    <location>
        <begin position="722"/>
        <end position="737"/>
    </location>
</feature>